<name>A0ACB9RJH4_9MYRT</name>
<evidence type="ECO:0000313" key="1">
    <source>
        <dbReference type="EMBL" id="KAI4378653.1"/>
    </source>
</evidence>
<gene>
    <name evidence="1" type="ORF">MLD38_016104</name>
</gene>
<dbReference type="Proteomes" id="UP001057402">
    <property type="component" value="Chromosome 4"/>
</dbReference>
<keyword evidence="2" id="KW-1185">Reference proteome</keyword>
<protein>
    <submittedName>
        <fullName evidence="1">Uncharacterized protein</fullName>
    </submittedName>
</protein>
<organism evidence="1 2">
    <name type="scientific">Melastoma candidum</name>
    <dbReference type="NCBI Taxonomy" id="119954"/>
    <lineage>
        <taxon>Eukaryota</taxon>
        <taxon>Viridiplantae</taxon>
        <taxon>Streptophyta</taxon>
        <taxon>Embryophyta</taxon>
        <taxon>Tracheophyta</taxon>
        <taxon>Spermatophyta</taxon>
        <taxon>Magnoliopsida</taxon>
        <taxon>eudicotyledons</taxon>
        <taxon>Gunneridae</taxon>
        <taxon>Pentapetalae</taxon>
        <taxon>rosids</taxon>
        <taxon>malvids</taxon>
        <taxon>Myrtales</taxon>
        <taxon>Melastomataceae</taxon>
        <taxon>Melastomatoideae</taxon>
        <taxon>Melastomateae</taxon>
        <taxon>Melastoma</taxon>
    </lineage>
</organism>
<sequence>MIEAEKRRKLLPAKTAKGKAFASPPPPHRRFPPQFTPIPFILIPQVNGNASTKNPTAVNLDVGKLLLGYVAAFEWKQQFGNETEPKPNSSSKEDIGQRERSREGKDYSITGEKYPEAPRAY</sequence>
<dbReference type="EMBL" id="CM042883">
    <property type="protein sequence ID" value="KAI4378653.1"/>
    <property type="molecule type" value="Genomic_DNA"/>
</dbReference>
<proteinExistence type="predicted"/>
<accession>A0ACB9RJH4</accession>
<comment type="caution">
    <text evidence="1">The sequence shown here is derived from an EMBL/GenBank/DDBJ whole genome shotgun (WGS) entry which is preliminary data.</text>
</comment>
<evidence type="ECO:0000313" key="2">
    <source>
        <dbReference type="Proteomes" id="UP001057402"/>
    </source>
</evidence>
<reference evidence="2" key="1">
    <citation type="journal article" date="2023" name="Front. Plant Sci.">
        <title>Chromosomal-level genome assembly of Melastoma candidum provides insights into trichome evolution.</title>
        <authorList>
            <person name="Zhong Y."/>
            <person name="Wu W."/>
            <person name="Sun C."/>
            <person name="Zou P."/>
            <person name="Liu Y."/>
            <person name="Dai S."/>
            <person name="Zhou R."/>
        </authorList>
    </citation>
    <scope>NUCLEOTIDE SEQUENCE [LARGE SCALE GENOMIC DNA]</scope>
</reference>